<dbReference type="AlphaFoldDB" id="A0A8T3DIS5"/>
<keyword evidence="3" id="KW-1185">Reference proteome</keyword>
<dbReference type="OrthoDB" id="8640515at2759"/>
<feature type="region of interest" description="Disordered" evidence="1">
    <location>
        <begin position="129"/>
        <end position="148"/>
    </location>
</feature>
<feature type="region of interest" description="Disordered" evidence="1">
    <location>
        <begin position="304"/>
        <end position="408"/>
    </location>
</feature>
<comment type="caution">
    <text evidence="2">The sequence shown here is derived from an EMBL/GenBank/DDBJ whole genome shotgun (WGS) entry which is preliminary data.</text>
</comment>
<dbReference type="PANTHER" id="PTHR35085">
    <property type="entry name" value="KERATINOCYTE DIFFERENTIATION FACTOR 1"/>
    <property type="match status" value="1"/>
</dbReference>
<dbReference type="GO" id="GO:0010482">
    <property type="term" value="P:regulation of epidermal cell division"/>
    <property type="evidence" value="ECO:0007669"/>
    <property type="project" value="TreeGrafter"/>
</dbReference>
<dbReference type="PANTHER" id="PTHR35085:SF1">
    <property type="entry name" value="KERATINOCYTE DIFFERENTIATION FACTOR 1"/>
    <property type="match status" value="1"/>
</dbReference>
<feature type="compositionally biased region" description="Polar residues" evidence="1">
    <location>
        <begin position="337"/>
        <end position="347"/>
    </location>
</feature>
<feature type="region of interest" description="Disordered" evidence="1">
    <location>
        <begin position="187"/>
        <end position="214"/>
    </location>
</feature>
<gene>
    <name evidence="2" type="ORF">AGOR_G00120910</name>
</gene>
<dbReference type="EMBL" id="JAERUA010000010">
    <property type="protein sequence ID" value="KAI1894938.1"/>
    <property type="molecule type" value="Genomic_DNA"/>
</dbReference>
<evidence type="ECO:0000313" key="3">
    <source>
        <dbReference type="Proteomes" id="UP000829720"/>
    </source>
</evidence>
<evidence type="ECO:0000313" key="2">
    <source>
        <dbReference type="EMBL" id="KAI1894938.1"/>
    </source>
</evidence>
<organism evidence="2 3">
    <name type="scientific">Albula goreensis</name>
    <dbReference type="NCBI Taxonomy" id="1534307"/>
    <lineage>
        <taxon>Eukaryota</taxon>
        <taxon>Metazoa</taxon>
        <taxon>Chordata</taxon>
        <taxon>Craniata</taxon>
        <taxon>Vertebrata</taxon>
        <taxon>Euteleostomi</taxon>
        <taxon>Actinopterygii</taxon>
        <taxon>Neopterygii</taxon>
        <taxon>Teleostei</taxon>
        <taxon>Albuliformes</taxon>
        <taxon>Albulidae</taxon>
        <taxon>Albula</taxon>
    </lineage>
</organism>
<dbReference type="GO" id="GO:0030054">
    <property type="term" value="C:cell junction"/>
    <property type="evidence" value="ECO:0007669"/>
    <property type="project" value="TreeGrafter"/>
</dbReference>
<accession>A0A8T3DIS5</accession>
<protein>
    <recommendedName>
        <fullName evidence="4">Keratinocyte differentiation factor 1</fullName>
    </recommendedName>
</protein>
<dbReference type="GO" id="GO:0003334">
    <property type="term" value="P:keratinocyte development"/>
    <property type="evidence" value="ECO:0007669"/>
    <property type="project" value="InterPro"/>
</dbReference>
<sequence length="408" mass="44042">MPGTSSGRVQKHRPHSAHGGRSGPEGYRRTRTQSRDSSASLESSREPCLDQTQQGSKPRPRSAGSSANASNGNGRDLETLGFIPGSADSGAAVRSCGLCTPRGWGGCRALICCVLTCGLYGTREPCLSARETSTDDPVPEDRPPNGIAMTTPATVVRQEPRASAPTKLPPSDSFRYPDVRIAGKRVVYPEGRSRPAGGGRGGSETQRPVSSTSITSVYSREELDFLDDLSDSGTDIDSLITKKLLELYKLHQIDQLAKCTSDSSFSRKTNEISDLIYSIAQDYNLEEQEAECRLVHGVIRISTRKSKRAPKSKDSAPHATLNSSDRANGRRDGTLPDSGNETMTDTFYSEIPEVKVSQQTPSDELARQMRMGSGRAACSSSSPTAYSPFQQDTETDSSGTPLLHYLRT</sequence>
<feature type="region of interest" description="Disordered" evidence="1">
    <location>
        <begin position="1"/>
        <end position="81"/>
    </location>
</feature>
<evidence type="ECO:0008006" key="4">
    <source>
        <dbReference type="Google" id="ProtNLM"/>
    </source>
</evidence>
<feature type="compositionally biased region" description="Basic residues" evidence="1">
    <location>
        <begin position="9"/>
        <end position="18"/>
    </location>
</feature>
<reference evidence="2" key="1">
    <citation type="submission" date="2021-01" db="EMBL/GenBank/DDBJ databases">
        <authorList>
            <person name="Zahm M."/>
            <person name="Roques C."/>
            <person name="Cabau C."/>
            <person name="Klopp C."/>
            <person name="Donnadieu C."/>
            <person name="Jouanno E."/>
            <person name="Lampietro C."/>
            <person name="Louis A."/>
            <person name="Herpin A."/>
            <person name="Echchiki A."/>
            <person name="Berthelot C."/>
            <person name="Parey E."/>
            <person name="Roest-Crollius H."/>
            <person name="Braasch I."/>
            <person name="Postlethwait J."/>
            <person name="Bobe J."/>
            <person name="Montfort J."/>
            <person name="Bouchez O."/>
            <person name="Begum T."/>
            <person name="Mejri S."/>
            <person name="Adams A."/>
            <person name="Chen W.-J."/>
            <person name="Guiguen Y."/>
        </authorList>
    </citation>
    <scope>NUCLEOTIDE SEQUENCE</scope>
    <source>
        <tissue evidence="2">Blood</tissue>
    </source>
</reference>
<dbReference type="Pfam" id="PF15551">
    <property type="entry name" value="DUF4656"/>
    <property type="match status" value="1"/>
</dbReference>
<feature type="compositionally biased region" description="Low complexity" evidence="1">
    <location>
        <begin position="62"/>
        <end position="74"/>
    </location>
</feature>
<dbReference type="InterPro" id="IPR028003">
    <property type="entry name" value="KDF1"/>
</dbReference>
<evidence type="ECO:0000256" key="1">
    <source>
        <dbReference type="SAM" id="MobiDB-lite"/>
    </source>
</evidence>
<proteinExistence type="predicted"/>
<name>A0A8T3DIS5_9TELE</name>
<dbReference type="Proteomes" id="UP000829720">
    <property type="component" value="Unassembled WGS sequence"/>
</dbReference>
<feature type="compositionally biased region" description="Polar residues" evidence="1">
    <location>
        <begin position="205"/>
        <end position="214"/>
    </location>
</feature>
<feature type="compositionally biased region" description="Polar residues" evidence="1">
    <location>
        <begin position="378"/>
        <end position="400"/>
    </location>
</feature>